<sequence length="200" mass="21897">MLAMMQRVGLLPSQVNRYAHEFSGGQAQRIGIARALAVEPRLLVCDEPVSSLDVSIKSQVINLLQELKAERALTLVFIAHDLASVRHIAQRVLVLYLGRVVEIASRDAIFARPMHPYTRMLFAAAPIPDPDAARRMRAAPVRGEIPSPFNPPSGCAFRTRCLHAIERCGAERPALRALGSGQVACHRAEEWLAQPVAPAV</sequence>
<keyword evidence="2" id="KW-0813">Transport</keyword>
<dbReference type="EMBL" id="AUZY01012756">
    <property type="protein sequence ID" value="EQD27868.1"/>
    <property type="molecule type" value="Genomic_DNA"/>
</dbReference>
<dbReference type="InterPro" id="IPR050319">
    <property type="entry name" value="ABC_transp_ATP-bind"/>
</dbReference>
<dbReference type="GO" id="GO:0005524">
    <property type="term" value="F:ATP binding"/>
    <property type="evidence" value="ECO:0007669"/>
    <property type="project" value="UniProtKB-KW"/>
</dbReference>
<dbReference type="PANTHER" id="PTHR43776:SF7">
    <property type="entry name" value="D,D-DIPEPTIDE TRANSPORT ATP-BINDING PROTEIN DDPF-RELATED"/>
    <property type="match status" value="1"/>
</dbReference>
<dbReference type="SUPFAM" id="SSF52540">
    <property type="entry name" value="P-loop containing nucleoside triphosphate hydrolases"/>
    <property type="match status" value="1"/>
</dbReference>
<dbReference type="InterPro" id="IPR003439">
    <property type="entry name" value="ABC_transporter-like_ATP-bd"/>
</dbReference>
<reference evidence="7" key="2">
    <citation type="journal article" date="2014" name="ISME J.">
        <title>Microbial stratification in low pH oxic and suboxic macroscopic growths along an acid mine drainage.</title>
        <authorList>
            <person name="Mendez-Garcia C."/>
            <person name="Mesa V."/>
            <person name="Sprenger R.R."/>
            <person name="Richter M."/>
            <person name="Diez M.S."/>
            <person name="Solano J."/>
            <person name="Bargiela R."/>
            <person name="Golyshina O.V."/>
            <person name="Manteca A."/>
            <person name="Ramos J.L."/>
            <person name="Gallego J.R."/>
            <person name="Llorente I."/>
            <person name="Martins Dos Santos V.A."/>
            <person name="Jensen O.N."/>
            <person name="Pelaez A.I."/>
            <person name="Sanchez J."/>
            <person name="Ferrer M."/>
        </authorList>
    </citation>
    <scope>NUCLEOTIDE SEQUENCE</scope>
</reference>
<keyword evidence="3" id="KW-0547">Nucleotide-binding</keyword>
<evidence type="ECO:0000256" key="4">
    <source>
        <dbReference type="ARBA" id="ARBA00022840"/>
    </source>
</evidence>
<accession>T0Y482</accession>
<reference evidence="7" key="1">
    <citation type="submission" date="2013-08" db="EMBL/GenBank/DDBJ databases">
        <authorList>
            <person name="Mendez C."/>
            <person name="Richter M."/>
            <person name="Ferrer M."/>
            <person name="Sanchez J."/>
        </authorList>
    </citation>
    <scope>NUCLEOTIDE SEQUENCE</scope>
</reference>
<evidence type="ECO:0000313" key="7">
    <source>
        <dbReference type="EMBL" id="EQD27868.1"/>
    </source>
</evidence>
<dbReference type="AlphaFoldDB" id="T0Y482"/>
<name>T0Y482_9ZZZZ</name>
<dbReference type="Gene3D" id="3.40.50.300">
    <property type="entry name" value="P-loop containing nucleotide triphosphate hydrolases"/>
    <property type="match status" value="1"/>
</dbReference>
<comment type="similarity">
    <text evidence="1">Belongs to the ABC transporter superfamily.</text>
</comment>
<evidence type="ECO:0000256" key="2">
    <source>
        <dbReference type="ARBA" id="ARBA00022448"/>
    </source>
</evidence>
<dbReference type="GO" id="GO:0015833">
    <property type="term" value="P:peptide transport"/>
    <property type="evidence" value="ECO:0007669"/>
    <property type="project" value="InterPro"/>
</dbReference>
<organism evidence="7">
    <name type="scientific">mine drainage metagenome</name>
    <dbReference type="NCBI Taxonomy" id="410659"/>
    <lineage>
        <taxon>unclassified sequences</taxon>
        <taxon>metagenomes</taxon>
        <taxon>ecological metagenomes</taxon>
    </lineage>
</organism>
<evidence type="ECO:0000259" key="5">
    <source>
        <dbReference type="Pfam" id="PF00005"/>
    </source>
</evidence>
<keyword evidence="4" id="KW-0067">ATP-binding</keyword>
<evidence type="ECO:0000256" key="3">
    <source>
        <dbReference type="ARBA" id="ARBA00022741"/>
    </source>
</evidence>
<comment type="caution">
    <text evidence="7">The sequence shown here is derived from an EMBL/GenBank/DDBJ whole genome shotgun (WGS) entry which is preliminary data.</text>
</comment>
<feature type="domain" description="ABC transporter" evidence="5">
    <location>
        <begin position="5"/>
        <end position="49"/>
    </location>
</feature>
<dbReference type="Pfam" id="PF00005">
    <property type="entry name" value="ABC_tran"/>
    <property type="match status" value="1"/>
</dbReference>
<evidence type="ECO:0000259" key="6">
    <source>
        <dbReference type="Pfam" id="PF08352"/>
    </source>
</evidence>
<dbReference type="Pfam" id="PF08352">
    <property type="entry name" value="oligo_HPY"/>
    <property type="match status" value="1"/>
</dbReference>
<dbReference type="PANTHER" id="PTHR43776">
    <property type="entry name" value="TRANSPORT ATP-BINDING PROTEIN"/>
    <property type="match status" value="1"/>
</dbReference>
<proteinExistence type="inferred from homology"/>
<dbReference type="InterPro" id="IPR027417">
    <property type="entry name" value="P-loop_NTPase"/>
</dbReference>
<feature type="domain" description="Oligopeptide/dipeptide ABC transporter C-terminal" evidence="6">
    <location>
        <begin position="101"/>
        <end position="168"/>
    </location>
</feature>
<dbReference type="InterPro" id="IPR013563">
    <property type="entry name" value="Oligopep_ABC_C"/>
</dbReference>
<gene>
    <name evidence="7" type="ORF">B1B_18999</name>
</gene>
<dbReference type="GO" id="GO:0016887">
    <property type="term" value="F:ATP hydrolysis activity"/>
    <property type="evidence" value="ECO:0007669"/>
    <property type="project" value="InterPro"/>
</dbReference>
<dbReference type="NCBIfam" id="TIGR01727">
    <property type="entry name" value="oligo_HPY"/>
    <property type="match status" value="1"/>
</dbReference>
<evidence type="ECO:0000256" key="1">
    <source>
        <dbReference type="ARBA" id="ARBA00005417"/>
    </source>
</evidence>
<protein>
    <submittedName>
        <fullName evidence="7">Oligopeptide/dipeptide ABC transporter, ATPase subunit</fullName>
    </submittedName>
</protein>